<dbReference type="RefSeq" id="XP_019864082.1">
    <property type="nucleotide sequence ID" value="XM_020008523.1"/>
</dbReference>
<dbReference type="GeneID" id="100634127"/>
<evidence type="ECO:0000313" key="4">
    <source>
        <dbReference type="EnsemblMetazoa" id="XP_019864082.1"/>
    </source>
</evidence>
<keyword evidence="1" id="KW-0479">Metal-binding</keyword>
<dbReference type="Gene3D" id="3.40.800.10">
    <property type="entry name" value="Ureohydrolase domain"/>
    <property type="match status" value="1"/>
</dbReference>
<dbReference type="PROSITE" id="PS51409">
    <property type="entry name" value="ARGINASE_2"/>
    <property type="match status" value="1"/>
</dbReference>
<keyword evidence="5" id="KW-1185">Reference proteome</keyword>
<dbReference type="KEGG" id="aqu:100634127"/>
<sequence>MIRLSLGKLSRNSFSVPKVRSLHSSSAFLTKERQFNQPLPEDVVPEYGGIASMIRLPIQQGNPDGLDACFVGIPMDHGTSWRSGTRHGPASIRQHSSLIGPYSRVTGAAPFQSMQVADIGDAPVNPFDLQKALDNITGFYNKILEKDCIPLGM</sequence>
<evidence type="ECO:0000256" key="3">
    <source>
        <dbReference type="PROSITE-ProRule" id="PRU00742"/>
    </source>
</evidence>
<dbReference type="PANTHER" id="PTHR11358:SF26">
    <property type="entry name" value="GUANIDINO ACID HYDROLASE, MITOCHONDRIAL"/>
    <property type="match status" value="1"/>
</dbReference>
<evidence type="ECO:0000256" key="1">
    <source>
        <dbReference type="ARBA" id="ARBA00022723"/>
    </source>
</evidence>
<proteinExistence type="inferred from homology"/>
<dbReference type="GO" id="GO:0046872">
    <property type="term" value="F:metal ion binding"/>
    <property type="evidence" value="ECO:0007669"/>
    <property type="project" value="UniProtKB-KW"/>
</dbReference>
<comment type="similarity">
    <text evidence="3">Belongs to the arginase family.</text>
</comment>
<organism evidence="4 5">
    <name type="scientific">Amphimedon queenslandica</name>
    <name type="common">Sponge</name>
    <dbReference type="NCBI Taxonomy" id="400682"/>
    <lineage>
        <taxon>Eukaryota</taxon>
        <taxon>Metazoa</taxon>
        <taxon>Porifera</taxon>
        <taxon>Demospongiae</taxon>
        <taxon>Heteroscleromorpha</taxon>
        <taxon>Haplosclerida</taxon>
        <taxon>Niphatidae</taxon>
        <taxon>Amphimedon</taxon>
    </lineage>
</organism>
<dbReference type="InterPro" id="IPR023696">
    <property type="entry name" value="Ureohydrolase_dom_sf"/>
</dbReference>
<evidence type="ECO:0000313" key="5">
    <source>
        <dbReference type="Proteomes" id="UP000007879"/>
    </source>
</evidence>
<reference evidence="4" key="2">
    <citation type="submission" date="2024-06" db="UniProtKB">
        <authorList>
            <consortium name="EnsemblMetazoa"/>
        </authorList>
    </citation>
    <scope>IDENTIFICATION</scope>
</reference>
<dbReference type="SUPFAM" id="SSF52768">
    <property type="entry name" value="Arginase/deacetylase"/>
    <property type="match status" value="1"/>
</dbReference>
<evidence type="ECO:0008006" key="6">
    <source>
        <dbReference type="Google" id="ProtNLM"/>
    </source>
</evidence>
<name>A0AAN0K4J3_AMPQE</name>
<dbReference type="EnsemblMetazoa" id="XM_020008523.1">
    <property type="protein sequence ID" value="XP_019864082.1"/>
    <property type="gene ID" value="LOC100634127"/>
</dbReference>
<dbReference type="GO" id="GO:0033389">
    <property type="term" value="P:putrescine biosynthetic process from arginine, via agmatine"/>
    <property type="evidence" value="ECO:0007669"/>
    <property type="project" value="TreeGrafter"/>
</dbReference>
<dbReference type="InterPro" id="IPR006035">
    <property type="entry name" value="Ureohydrolase"/>
</dbReference>
<dbReference type="Proteomes" id="UP000007879">
    <property type="component" value="Unassembled WGS sequence"/>
</dbReference>
<evidence type="ECO:0000256" key="2">
    <source>
        <dbReference type="ARBA" id="ARBA00022801"/>
    </source>
</evidence>
<dbReference type="PANTHER" id="PTHR11358">
    <property type="entry name" value="ARGINASE/AGMATINASE"/>
    <property type="match status" value="1"/>
</dbReference>
<dbReference type="AlphaFoldDB" id="A0AAN0K4J3"/>
<reference evidence="5" key="1">
    <citation type="journal article" date="2010" name="Nature">
        <title>The Amphimedon queenslandica genome and the evolution of animal complexity.</title>
        <authorList>
            <person name="Srivastava M."/>
            <person name="Simakov O."/>
            <person name="Chapman J."/>
            <person name="Fahey B."/>
            <person name="Gauthier M.E."/>
            <person name="Mitros T."/>
            <person name="Richards G.S."/>
            <person name="Conaco C."/>
            <person name="Dacre M."/>
            <person name="Hellsten U."/>
            <person name="Larroux C."/>
            <person name="Putnam N.H."/>
            <person name="Stanke M."/>
            <person name="Adamska M."/>
            <person name="Darling A."/>
            <person name="Degnan S.M."/>
            <person name="Oakley T.H."/>
            <person name="Plachetzki D.C."/>
            <person name="Zhai Y."/>
            <person name="Adamski M."/>
            <person name="Calcino A."/>
            <person name="Cummins S.F."/>
            <person name="Goodstein D.M."/>
            <person name="Harris C."/>
            <person name="Jackson D.J."/>
            <person name="Leys S.P."/>
            <person name="Shu S."/>
            <person name="Woodcroft B.J."/>
            <person name="Vervoort M."/>
            <person name="Kosik K.S."/>
            <person name="Manning G."/>
            <person name="Degnan B.M."/>
            <person name="Rokhsar D.S."/>
        </authorList>
    </citation>
    <scope>NUCLEOTIDE SEQUENCE [LARGE SCALE GENOMIC DNA]</scope>
</reference>
<accession>A0AAN0K4J3</accession>
<keyword evidence="2" id="KW-0378">Hydrolase</keyword>
<dbReference type="Pfam" id="PF00491">
    <property type="entry name" value="Arginase"/>
    <property type="match status" value="1"/>
</dbReference>
<protein>
    <recommendedName>
        <fullName evidence="6">Agmatinase</fullName>
    </recommendedName>
</protein>
<dbReference type="GO" id="GO:0008783">
    <property type="term" value="F:agmatinase activity"/>
    <property type="evidence" value="ECO:0007669"/>
    <property type="project" value="TreeGrafter"/>
</dbReference>